<accession>A0ABT2GGS6</accession>
<keyword evidence="1" id="KW-0472">Membrane</keyword>
<evidence type="ECO:0000313" key="2">
    <source>
        <dbReference type="EMBL" id="MCS5715430.1"/>
    </source>
</evidence>
<evidence type="ECO:0000256" key="1">
    <source>
        <dbReference type="SAM" id="Phobius"/>
    </source>
</evidence>
<organism evidence="2 3">
    <name type="scientific">Herbiconiux gentiana</name>
    <dbReference type="NCBI Taxonomy" id="2970912"/>
    <lineage>
        <taxon>Bacteria</taxon>
        <taxon>Bacillati</taxon>
        <taxon>Actinomycetota</taxon>
        <taxon>Actinomycetes</taxon>
        <taxon>Micrococcales</taxon>
        <taxon>Microbacteriaceae</taxon>
        <taxon>Herbiconiux</taxon>
    </lineage>
</organism>
<evidence type="ECO:0000313" key="3">
    <source>
        <dbReference type="Proteomes" id="UP001165580"/>
    </source>
</evidence>
<keyword evidence="3" id="KW-1185">Reference proteome</keyword>
<reference evidence="2" key="1">
    <citation type="submission" date="2022-08" db="EMBL/GenBank/DDBJ databases">
        <authorList>
            <person name="Deng Y."/>
            <person name="Han X.-F."/>
            <person name="Zhang Y.-Q."/>
        </authorList>
    </citation>
    <scope>NUCLEOTIDE SEQUENCE</scope>
    <source>
        <strain evidence="2">CPCC 205716</strain>
    </source>
</reference>
<dbReference type="Proteomes" id="UP001165580">
    <property type="component" value="Unassembled WGS sequence"/>
</dbReference>
<sequence>MEGFLGVDWGAFVVVFVVAFAASILVVGSYAVGLRLLSTGASVKERSLPATAGAVVCYAIGVAAVLYGLWLIIPQFH</sequence>
<feature type="transmembrane region" description="Helical" evidence="1">
    <location>
        <begin position="49"/>
        <end position="73"/>
    </location>
</feature>
<dbReference type="EMBL" id="JANTEZ010000004">
    <property type="protein sequence ID" value="MCS5715430.1"/>
    <property type="molecule type" value="Genomic_DNA"/>
</dbReference>
<keyword evidence="1" id="KW-1133">Transmembrane helix</keyword>
<comment type="caution">
    <text evidence="2">The sequence shown here is derived from an EMBL/GenBank/DDBJ whole genome shotgun (WGS) entry which is preliminary data.</text>
</comment>
<feature type="transmembrane region" description="Helical" evidence="1">
    <location>
        <begin position="12"/>
        <end position="37"/>
    </location>
</feature>
<protein>
    <submittedName>
        <fullName evidence="2">Uncharacterized protein</fullName>
    </submittedName>
</protein>
<gene>
    <name evidence="2" type="ORF">NVV95_12825</name>
</gene>
<name>A0ABT2GGS6_9MICO</name>
<proteinExistence type="predicted"/>
<keyword evidence="1" id="KW-0812">Transmembrane</keyword>
<dbReference type="RefSeq" id="WP_259486920.1">
    <property type="nucleotide sequence ID" value="NZ_JANTEZ010000004.1"/>
</dbReference>